<dbReference type="CDD" id="cd00051">
    <property type="entry name" value="EFh"/>
    <property type="match status" value="1"/>
</dbReference>
<dbReference type="Gene3D" id="1.10.238.10">
    <property type="entry name" value="EF-hand"/>
    <property type="match status" value="1"/>
</dbReference>
<keyword evidence="1" id="KW-0677">Repeat</keyword>
<gene>
    <name evidence="4" type="ORF">RJ640_030434</name>
</gene>
<evidence type="ECO:0000313" key="5">
    <source>
        <dbReference type="Proteomes" id="UP001187471"/>
    </source>
</evidence>
<evidence type="ECO:0000259" key="3">
    <source>
        <dbReference type="PROSITE" id="PS50222"/>
    </source>
</evidence>
<keyword evidence="5" id="KW-1185">Reference proteome</keyword>
<dbReference type="InterPro" id="IPR050145">
    <property type="entry name" value="Centrin_CML-like"/>
</dbReference>
<organism evidence="4 5">
    <name type="scientific">Escallonia rubra</name>
    <dbReference type="NCBI Taxonomy" id="112253"/>
    <lineage>
        <taxon>Eukaryota</taxon>
        <taxon>Viridiplantae</taxon>
        <taxon>Streptophyta</taxon>
        <taxon>Embryophyta</taxon>
        <taxon>Tracheophyta</taxon>
        <taxon>Spermatophyta</taxon>
        <taxon>Magnoliopsida</taxon>
        <taxon>eudicotyledons</taxon>
        <taxon>Gunneridae</taxon>
        <taxon>Pentapetalae</taxon>
        <taxon>asterids</taxon>
        <taxon>campanulids</taxon>
        <taxon>Escalloniales</taxon>
        <taxon>Escalloniaceae</taxon>
        <taxon>Escallonia</taxon>
    </lineage>
</organism>
<dbReference type="GO" id="GO:0005509">
    <property type="term" value="F:calcium ion binding"/>
    <property type="evidence" value="ECO:0007669"/>
    <property type="project" value="InterPro"/>
</dbReference>
<reference evidence="4" key="1">
    <citation type="submission" date="2022-12" db="EMBL/GenBank/DDBJ databases">
        <title>Draft genome assemblies for two species of Escallonia (Escalloniales).</title>
        <authorList>
            <person name="Chanderbali A."/>
            <person name="Dervinis C."/>
            <person name="Anghel I."/>
            <person name="Soltis D."/>
            <person name="Soltis P."/>
            <person name="Zapata F."/>
        </authorList>
    </citation>
    <scope>NUCLEOTIDE SEQUENCE</scope>
    <source>
        <strain evidence="4">UCBG92.1500</strain>
        <tissue evidence="4">Leaf</tissue>
    </source>
</reference>
<evidence type="ECO:0000256" key="2">
    <source>
        <dbReference type="ARBA" id="ARBA00022837"/>
    </source>
</evidence>
<name>A0AA88QDR2_9ASTE</name>
<dbReference type="SUPFAM" id="SSF47473">
    <property type="entry name" value="EF-hand"/>
    <property type="match status" value="1"/>
</dbReference>
<feature type="domain" description="EF-hand" evidence="3">
    <location>
        <begin position="15"/>
        <end position="50"/>
    </location>
</feature>
<dbReference type="EMBL" id="JAVXUO010003001">
    <property type="protein sequence ID" value="KAK2967563.1"/>
    <property type="molecule type" value="Genomic_DNA"/>
</dbReference>
<evidence type="ECO:0000313" key="4">
    <source>
        <dbReference type="EMBL" id="KAK2967563.1"/>
    </source>
</evidence>
<dbReference type="InterPro" id="IPR011992">
    <property type="entry name" value="EF-hand-dom_pair"/>
</dbReference>
<dbReference type="AlphaFoldDB" id="A0AA88QDR2"/>
<protein>
    <recommendedName>
        <fullName evidence="3">EF-hand domain-containing protein</fullName>
    </recommendedName>
</protein>
<sequence length="121" mass="13973">MAIMCCVQVQPKGEMTVDEFKTWLRRFDSDCDGRISHGELKEALRSLRIWFGWWKSRQAMKVADSDQSGHIDSAKEIENLVNYAQQNLNIKICESGWGQIAMMLSICNKKTSEVIFNIKQK</sequence>
<evidence type="ECO:0000256" key="1">
    <source>
        <dbReference type="ARBA" id="ARBA00022737"/>
    </source>
</evidence>
<dbReference type="InterPro" id="IPR002048">
    <property type="entry name" value="EF_hand_dom"/>
</dbReference>
<dbReference type="PANTHER" id="PTHR23050">
    <property type="entry name" value="CALCIUM BINDING PROTEIN"/>
    <property type="match status" value="1"/>
</dbReference>
<dbReference type="PROSITE" id="PS50222">
    <property type="entry name" value="EF_HAND_2"/>
    <property type="match status" value="1"/>
</dbReference>
<accession>A0AA88QDR2</accession>
<dbReference type="SMART" id="SM00054">
    <property type="entry name" value="EFh"/>
    <property type="match status" value="1"/>
</dbReference>
<comment type="caution">
    <text evidence="4">The sequence shown here is derived from an EMBL/GenBank/DDBJ whole genome shotgun (WGS) entry which is preliminary data.</text>
</comment>
<dbReference type="InterPro" id="IPR018247">
    <property type="entry name" value="EF_Hand_1_Ca_BS"/>
</dbReference>
<keyword evidence="2" id="KW-0106">Calcium</keyword>
<dbReference type="Proteomes" id="UP001187471">
    <property type="component" value="Unassembled WGS sequence"/>
</dbReference>
<dbReference type="PROSITE" id="PS00018">
    <property type="entry name" value="EF_HAND_1"/>
    <property type="match status" value="1"/>
</dbReference>
<dbReference type="Pfam" id="PF13202">
    <property type="entry name" value="EF-hand_5"/>
    <property type="match status" value="1"/>
</dbReference>
<proteinExistence type="predicted"/>